<keyword evidence="10" id="KW-1185">Reference proteome</keyword>
<feature type="transmembrane region" description="Helical" evidence="8">
    <location>
        <begin position="368"/>
        <end position="390"/>
    </location>
</feature>
<evidence type="ECO:0000256" key="7">
    <source>
        <dbReference type="ARBA" id="ARBA00023136"/>
    </source>
</evidence>
<dbReference type="EMBL" id="VOEJ01000004">
    <property type="protein sequence ID" value="TWR29267.1"/>
    <property type="molecule type" value="Genomic_DNA"/>
</dbReference>
<name>A0A563UD25_9SPHI</name>
<dbReference type="OrthoDB" id="9786665at2"/>
<keyword evidence="7 8" id="KW-0472">Membrane</keyword>
<dbReference type="InterPro" id="IPR036259">
    <property type="entry name" value="MFS_trans_sf"/>
</dbReference>
<protein>
    <submittedName>
        <fullName evidence="9">Sugar MFS transporter</fullName>
    </submittedName>
</protein>
<dbReference type="InterPro" id="IPR050375">
    <property type="entry name" value="MFS_TsgA-like"/>
</dbReference>
<comment type="function">
    <text evidence="1">Intake of glucose and galactose.</text>
</comment>
<dbReference type="InterPro" id="IPR011701">
    <property type="entry name" value="MFS"/>
</dbReference>
<feature type="transmembrane region" description="Helical" evidence="8">
    <location>
        <begin position="203"/>
        <end position="221"/>
    </location>
</feature>
<comment type="subcellular location">
    <subcellularLocation>
        <location evidence="2">Cell inner membrane</location>
        <topology evidence="2">Multi-pass membrane protein</topology>
    </subcellularLocation>
</comment>
<dbReference type="GO" id="GO:0005886">
    <property type="term" value="C:plasma membrane"/>
    <property type="evidence" value="ECO:0007669"/>
    <property type="project" value="UniProtKB-SubCell"/>
</dbReference>
<feature type="transmembrane region" description="Helical" evidence="8">
    <location>
        <begin position="319"/>
        <end position="348"/>
    </location>
</feature>
<reference evidence="9 10" key="1">
    <citation type="submission" date="2019-07" db="EMBL/GenBank/DDBJ databases">
        <authorList>
            <person name="Kim J."/>
        </authorList>
    </citation>
    <scope>NUCLEOTIDE SEQUENCE [LARGE SCALE GENOMIC DNA]</scope>
    <source>
        <strain evidence="10">dk17</strain>
    </source>
</reference>
<feature type="transmembrane region" description="Helical" evidence="8">
    <location>
        <begin position="250"/>
        <end position="275"/>
    </location>
</feature>
<dbReference type="GO" id="GO:1904659">
    <property type="term" value="P:D-glucose transmembrane transport"/>
    <property type="evidence" value="ECO:0007669"/>
    <property type="project" value="InterPro"/>
</dbReference>
<dbReference type="Pfam" id="PF07690">
    <property type="entry name" value="MFS_1"/>
    <property type="match status" value="1"/>
</dbReference>
<dbReference type="AlphaFoldDB" id="A0A563UD25"/>
<evidence type="ECO:0000256" key="1">
    <source>
        <dbReference type="ARBA" id="ARBA00003321"/>
    </source>
</evidence>
<evidence type="ECO:0000313" key="9">
    <source>
        <dbReference type="EMBL" id="TWR29267.1"/>
    </source>
</evidence>
<dbReference type="GO" id="GO:0005354">
    <property type="term" value="F:galactose transmembrane transporter activity"/>
    <property type="evidence" value="ECO:0007669"/>
    <property type="project" value="InterPro"/>
</dbReference>
<comment type="similarity">
    <text evidence="3">Belongs to the major facilitator superfamily. FHS transporter (TC 2.A.1.7) family.</text>
</comment>
<feature type="transmembrane region" description="Helical" evidence="8">
    <location>
        <begin position="20"/>
        <end position="44"/>
    </location>
</feature>
<evidence type="ECO:0000256" key="2">
    <source>
        <dbReference type="ARBA" id="ARBA00004429"/>
    </source>
</evidence>
<organism evidence="9 10">
    <name type="scientific">Mucilaginibacter pallidiroseus</name>
    <dbReference type="NCBI Taxonomy" id="2599295"/>
    <lineage>
        <taxon>Bacteria</taxon>
        <taxon>Pseudomonadati</taxon>
        <taxon>Bacteroidota</taxon>
        <taxon>Sphingobacteriia</taxon>
        <taxon>Sphingobacteriales</taxon>
        <taxon>Sphingobacteriaceae</taxon>
        <taxon>Mucilaginibacter</taxon>
    </lineage>
</organism>
<evidence type="ECO:0000256" key="4">
    <source>
        <dbReference type="ARBA" id="ARBA00022475"/>
    </source>
</evidence>
<evidence type="ECO:0000256" key="3">
    <source>
        <dbReference type="ARBA" id="ARBA00009120"/>
    </source>
</evidence>
<dbReference type="InterPro" id="IPR005964">
    <property type="entry name" value="Glc/Gal_transptr_bac"/>
</dbReference>
<feature type="transmembrane region" description="Helical" evidence="8">
    <location>
        <begin position="56"/>
        <end position="80"/>
    </location>
</feature>
<evidence type="ECO:0000313" key="10">
    <source>
        <dbReference type="Proteomes" id="UP000320042"/>
    </source>
</evidence>
<evidence type="ECO:0000256" key="5">
    <source>
        <dbReference type="ARBA" id="ARBA00022692"/>
    </source>
</evidence>
<comment type="caution">
    <text evidence="9">The sequence shown here is derived from an EMBL/GenBank/DDBJ whole genome shotgun (WGS) entry which is preliminary data.</text>
</comment>
<dbReference type="SUPFAM" id="SSF103473">
    <property type="entry name" value="MFS general substrate transporter"/>
    <property type="match status" value="1"/>
</dbReference>
<dbReference type="NCBIfam" id="TIGR01272">
    <property type="entry name" value="gluP"/>
    <property type="match status" value="1"/>
</dbReference>
<dbReference type="RefSeq" id="WP_146381754.1">
    <property type="nucleotide sequence ID" value="NZ_VOEJ01000004.1"/>
</dbReference>
<feature type="transmembrane region" description="Helical" evidence="8">
    <location>
        <begin position="86"/>
        <end position="105"/>
    </location>
</feature>
<sequence length="436" mass="46173">MKSQVSFEPVQAKRSGINPIIIIGSLFFILGSVTWLNSVLIPYLKIACQLTSSESYLVASSFYIACLLMAKPSAWLLGFFGFKNGMVAGLVMMAIGAAIFIPAAMTRTYAIFLVGLFIQGSGSAVVQSASNPYITIIGPAESAAKRISIMGICNKSAGVLAPPVLAAVILNNIDGFEPKLAKLTEAEKLVQLNQLASRVIEPYIAIVVILLVLAVLIYFSGLPEIDTDREDENVAMANSGKTSITQFPHLILGVIALFVYVGAEVIAGDTIISYGASHHIALSTAQYFASGTLTCMVLGYIAGIAFIPEYISQQKALQISAVLGVVLTLIALVTPTYISITCIALLGLANSLMWPAIWPLALSGLGRFTKLASSLLVMGIAGAAVFPPIYGMLVDAMSAQTAYVILIPIYLFILYYAAIGYKAGKSGAAEKEAFII</sequence>
<dbReference type="Proteomes" id="UP000320042">
    <property type="component" value="Unassembled WGS sequence"/>
</dbReference>
<feature type="transmembrane region" description="Helical" evidence="8">
    <location>
        <begin position="287"/>
        <end position="307"/>
    </location>
</feature>
<accession>A0A563UD25</accession>
<proteinExistence type="inferred from homology"/>
<feature type="transmembrane region" description="Helical" evidence="8">
    <location>
        <begin position="402"/>
        <end position="421"/>
    </location>
</feature>
<evidence type="ECO:0000256" key="8">
    <source>
        <dbReference type="SAM" id="Phobius"/>
    </source>
</evidence>
<evidence type="ECO:0000256" key="6">
    <source>
        <dbReference type="ARBA" id="ARBA00022989"/>
    </source>
</evidence>
<keyword evidence="5 8" id="KW-0812">Transmembrane</keyword>
<gene>
    <name evidence="9" type="ORF">FPZ43_09885</name>
</gene>
<keyword evidence="4" id="KW-1003">Cell membrane</keyword>
<dbReference type="Gene3D" id="1.20.1250.20">
    <property type="entry name" value="MFS general substrate transporter like domains"/>
    <property type="match status" value="2"/>
</dbReference>
<keyword evidence="6 8" id="KW-1133">Transmembrane helix</keyword>
<dbReference type="PANTHER" id="PTHR43702:SF12">
    <property type="entry name" value="N-ACETYL GLUCOSAMINE TRANSPORTER NAGP"/>
    <property type="match status" value="1"/>
</dbReference>
<dbReference type="CDD" id="cd17394">
    <property type="entry name" value="MFS_FucP_like"/>
    <property type="match status" value="1"/>
</dbReference>
<dbReference type="PANTHER" id="PTHR43702">
    <property type="entry name" value="L-FUCOSE-PROTON SYMPORTER"/>
    <property type="match status" value="1"/>
</dbReference>
<dbReference type="GO" id="GO:0055056">
    <property type="term" value="F:D-glucose transmembrane transporter activity"/>
    <property type="evidence" value="ECO:0007669"/>
    <property type="project" value="InterPro"/>
</dbReference>